<feature type="compositionally biased region" description="Pro residues" evidence="7">
    <location>
        <begin position="275"/>
        <end position="296"/>
    </location>
</feature>
<feature type="domain" description="Histidine kinase" evidence="8">
    <location>
        <begin position="603"/>
        <end position="863"/>
    </location>
</feature>
<evidence type="ECO:0000256" key="4">
    <source>
        <dbReference type="ARBA" id="ARBA00022679"/>
    </source>
</evidence>
<protein>
    <recommendedName>
        <fullName evidence="2">histidine kinase</fullName>
        <ecNumber evidence="2">2.7.13.3</ecNumber>
    </recommendedName>
</protein>
<keyword evidence="11" id="KW-1185">Reference proteome</keyword>
<accession>A0AA39WG03</accession>
<proteinExistence type="predicted"/>
<dbReference type="InterPro" id="IPR011006">
    <property type="entry name" value="CheY-like_superfamily"/>
</dbReference>
<dbReference type="EC" id="2.7.13.3" evidence="2"/>
<name>A0AA39WG03_9PEZI</name>
<dbReference type="GO" id="GO:0005886">
    <property type="term" value="C:plasma membrane"/>
    <property type="evidence" value="ECO:0007669"/>
    <property type="project" value="TreeGrafter"/>
</dbReference>
<dbReference type="InterPro" id="IPR001789">
    <property type="entry name" value="Sig_transdc_resp-reg_receiver"/>
</dbReference>
<sequence>MFVDAEPCRPGEDPTRREEAAAAAEACAIEKVEEFERARQREIAAYLLAASFPMDLEAGPRDKPFINPDPTLNALCQLGALRLRCDRSFISLIDRQYQWVVAETTRSHSIREMKWEGDNDRIAFGVTKLEYCYGVCPTTMQAFLDETGAWQRREPNVIADNTRYIVNDFRTDAAYAERPYVVGFPYFVSYLEVPLVSPLGYLLGSYCVVHSDLKDYDNEETVGTMNDIAASIMVYLDGVRLKQSLHRSEDLIAGLTNFVASDPSATVMLQEFPVPSTPTPTPTPSRPPAPEKPLSPDPSKRNASSSITGKTRPALSNLVSGSSIESSISTPSLPGLGEALTPLTSLGDDGSQGLAEQLSAGRQTSAQGVDGHAPGTPVSSNTVISEHHSNGFISSANIKSAFFRAAKTIQQGMGLDGIVFLDAAPTAYFDLLDQEPISHGDESAGPFCAAIVQSSADREGGSSSSLPHHRLPEAVLQRLIRRFPGPSGHIFSADELGPIDESYAPGKPYPGMKASRSDGPLRGDVAALFRVIPEAKYIIFLPLWHFQRECWYAATLGWVTDLTRAILPTDTGLLAAFGNSLMADVSRMEAIAASRAKSSFVSSISHELRSPLHGILASSELLRSSISDPSLLSTLDMLDSCGRTLLHTFNSLLDHAITIKDGLEISRSSAVPATKLEVLDLAELLQDVVDVVHFSHLSERAYQSSLTGARNTAYSSAVRSEGKIDGLDHPLLIMLDIEKRDWKMPVDAGVWKRLIINLQSNALKYTESGSIEIRLQMVQKTDSTGSQRNFVCLKVEDTGKGMSSDYIKYRLFTPFSQEDSYAPGIGLGLSIVQQLAKSQGGSIDVKSSVGIGTVVEVCLPAPVNESSCGVTATDLAVSPGAFDQSLRGRTLCLITPEVYHCLVDSTPKRLVDKSKRSAIVERAIQINSCGMELTVASGVPLPKADIYLLDTECFRNLHQDKTDNILLPSALPLLLLCSGAEKLCHDHDTIKNHAMHLHHPINSKKIFSAVTAALATPQLKSPGGVTHNGLPAAPSLTLLSANPQASPVIDKSDPGGNDTTPESSAGLPPPTTFALHLLLVDDNPINIRVLENCARKLKHTYATAFDGLEAVQLYKKALDEQRPFDMVWMDLQMPNMDGFEAIRQIRRLEVKTGITGCMMVALTGLSSEDSKKGAMASGASTFLTKPVRLTVIKQVLDDQLQKKQAGTGA</sequence>
<dbReference type="PROSITE" id="PS50110">
    <property type="entry name" value="RESPONSE_REGULATORY"/>
    <property type="match status" value="1"/>
</dbReference>
<dbReference type="InterPro" id="IPR003661">
    <property type="entry name" value="HisK_dim/P_dom"/>
</dbReference>
<keyword evidence="3 6" id="KW-0597">Phosphoprotein</keyword>
<dbReference type="PROSITE" id="PS50109">
    <property type="entry name" value="HIS_KIN"/>
    <property type="match status" value="1"/>
</dbReference>
<evidence type="ECO:0000259" key="8">
    <source>
        <dbReference type="PROSITE" id="PS50109"/>
    </source>
</evidence>
<dbReference type="Gene3D" id="3.30.565.10">
    <property type="entry name" value="Histidine kinase-like ATPase, C-terminal domain"/>
    <property type="match status" value="1"/>
</dbReference>
<dbReference type="Pfam" id="PF00072">
    <property type="entry name" value="Response_reg"/>
    <property type="match status" value="1"/>
</dbReference>
<dbReference type="SUPFAM" id="SSF52172">
    <property type="entry name" value="CheY-like"/>
    <property type="match status" value="1"/>
</dbReference>
<comment type="catalytic activity">
    <reaction evidence="1">
        <text>ATP + protein L-histidine = ADP + protein N-phospho-L-histidine.</text>
        <dbReference type="EC" id="2.7.13.3"/>
    </reaction>
</comment>
<dbReference type="SUPFAM" id="SSF55781">
    <property type="entry name" value="GAF domain-like"/>
    <property type="match status" value="1"/>
</dbReference>
<evidence type="ECO:0000256" key="2">
    <source>
        <dbReference type="ARBA" id="ARBA00012438"/>
    </source>
</evidence>
<dbReference type="CDD" id="cd17546">
    <property type="entry name" value="REC_hyHK_CKI1_RcsC-like"/>
    <property type="match status" value="1"/>
</dbReference>
<evidence type="ECO:0000256" key="7">
    <source>
        <dbReference type="SAM" id="MobiDB-lite"/>
    </source>
</evidence>
<evidence type="ECO:0000313" key="10">
    <source>
        <dbReference type="EMBL" id="KAK0614711.1"/>
    </source>
</evidence>
<dbReference type="Gene3D" id="1.10.287.130">
    <property type="match status" value="1"/>
</dbReference>
<evidence type="ECO:0000313" key="11">
    <source>
        <dbReference type="Proteomes" id="UP001175000"/>
    </source>
</evidence>
<dbReference type="EMBL" id="JAULSU010000006">
    <property type="protein sequence ID" value="KAK0614711.1"/>
    <property type="molecule type" value="Genomic_DNA"/>
</dbReference>
<dbReference type="Gene3D" id="3.40.50.2300">
    <property type="match status" value="1"/>
</dbReference>
<dbReference type="Pfam" id="PF00512">
    <property type="entry name" value="HisKA"/>
    <property type="match status" value="1"/>
</dbReference>
<feature type="domain" description="Response regulatory" evidence="9">
    <location>
        <begin position="1076"/>
        <end position="1200"/>
    </location>
</feature>
<dbReference type="Pfam" id="PF02518">
    <property type="entry name" value="HATPase_c"/>
    <property type="match status" value="1"/>
</dbReference>
<dbReference type="PANTHER" id="PTHR43047:SF72">
    <property type="entry name" value="OSMOSENSING HISTIDINE PROTEIN KINASE SLN1"/>
    <property type="match status" value="1"/>
</dbReference>
<dbReference type="SUPFAM" id="SSF55874">
    <property type="entry name" value="ATPase domain of HSP90 chaperone/DNA topoisomerase II/histidine kinase"/>
    <property type="match status" value="1"/>
</dbReference>
<comment type="caution">
    <text evidence="10">The sequence shown here is derived from an EMBL/GenBank/DDBJ whole genome shotgun (WGS) entry which is preliminary data.</text>
</comment>
<dbReference type="AlphaFoldDB" id="A0AA39WG03"/>
<dbReference type="Proteomes" id="UP001175000">
    <property type="component" value="Unassembled WGS sequence"/>
</dbReference>
<feature type="region of interest" description="Disordered" evidence="7">
    <location>
        <begin position="1045"/>
        <end position="1068"/>
    </location>
</feature>
<gene>
    <name evidence="10" type="ORF">B0T14DRAFT_499921</name>
</gene>
<keyword evidence="5" id="KW-0418">Kinase</keyword>
<dbReference type="SMART" id="SM00387">
    <property type="entry name" value="HATPase_c"/>
    <property type="match status" value="1"/>
</dbReference>
<evidence type="ECO:0000259" key="9">
    <source>
        <dbReference type="PROSITE" id="PS50110"/>
    </source>
</evidence>
<feature type="region of interest" description="Disordered" evidence="7">
    <location>
        <begin position="271"/>
        <end position="379"/>
    </location>
</feature>
<dbReference type="SMART" id="SM00388">
    <property type="entry name" value="HisKA"/>
    <property type="match status" value="1"/>
</dbReference>
<dbReference type="Gene3D" id="3.30.450.40">
    <property type="match status" value="1"/>
</dbReference>
<reference evidence="10" key="1">
    <citation type="submission" date="2023-06" db="EMBL/GenBank/DDBJ databases">
        <title>Genome-scale phylogeny and comparative genomics of the fungal order Sordariales.</title>
        <authorList>
            <consortium name="Lawrence Berkeley National Laboratory"/>
            <person name="Hensen N."/>
            <person name="Bonometti L."/>
            <person name="Westerberg I."/>
            <person name="Brannstrom I.O."/>
            <person name="Guillou S."/>
            <person name="Cros-Aarteil S."/>
            <person name="Calhoun S."/>
            <person name="Haridas S."/>
            <person name="Kuo A."/>
            <person name="Mondo S."/>
            <person name="Pangilinan J."/>
            <person name="Riley R."/>
            <person name="Labutti K."/>
            <person name="Andreopoulos B."/>
            <person name="Lipzen A."/>
            <person name="Chen C."/>
            <person name="Yanf M."/>
            <person name="Daum C."/>
            <person name="Ng V."/>
            <person name="Clum A."/>
            <person name="Steindorff A."/>
            <person name="Ohm R."/>
            <person name="Martin F."/>
            <person name="Silar P."/>
            <person name="Natvig D."/>
            <person name="Lalanne C."/>
            <person name="Gautier V."/>
            <person name="Ament-Velasquez S.L."/>
            <person name="Kruys A."/>
            <person name="Hutchinson M.I."/>
            <person name="Powell A.J."/>
            <person name="Barry K."/>
            <person name="Miller A.N."/>
            <person name="Grigoriev I.V."/>
            <person name="Debuchy R."/>
            <person name="Gladieux P."/>
            <person name="Thoren M.H."/>
            <person name="Johannesson H."/>
        </authorList>
    </citation>
    <scope>NUCLEOTIDE SEQUENCE</scope>
    <source>
        <strain evidence="10">CBS 606.72</strain>
    </source>
</reference>
<dbReference type="GO" id="GO:0009927">
    <property type="term" value="F:histidine phosphotransfer kinase activity"/>
    <property type="evidence" value="ECO:0007669"/>
    <property type="project" value="TreeGrafter"/>
</dbReference>
<feature type="modified residue" description="4-aspartylphosphate" evidence="6">
    <location>
        <position position="1130"/>
    </location>
</feature>
<evidence type="ECO:0000256" key="3">
    <source>
        <dbReference type="ARBA" id="ARBA00022553"/>
    </source>
</evidence>
<organism evidence="10 11">
    <name type="scientific">Immersiella caudata</name>
    <dbReference type="NCBI Taxonomy" id="314043"/>
    <lineage>
        <taxon>Eukaryota</taxon>
        <taxon>Fungi</taxon>
        <taxon>Dikarya</taxon>
        <taxon>Ascomycota</taxon>
        <taxon>Pezizomycotina</taxon>
        <taxon>Sordariomycetes</taxon>
        <taxon>Sordariomycetidae</taxon>
        <taxon>Sordariales</taxon>
        <taxon>Lasiosphaeriaceae</taxon>
        <taxon>Immersiella</taxon>
    </lineage>
</organism>
<feature type="compositionally biased region" description="Low complexity" evidence="7">
    <location>
        <begin position="315"/>
        <end position="333"/>
    </location>
</feature>
<dbReference type="InterPro" id="IPR036097">
    <property type="entry name" value="HisK_dim/P_sf"/>
</dbReference>
<evidence type="ECO:0000256" key="5">
    <source>
        <dbReference type="ARBA" id="ARBA00022777"/>
    </source>
</evidence>
<dbReference type="InterPro" id="IPR003594">
    <property type="entry name" value="HATPase_dom"/>
</dbReference>
<dbReference type="InterPro" id="IPR004358">
    <property type="entry name" value="Sig_transdc_His_kin-like_C"/>
</dbReference>
<evidence type="ECO:0000256" key="1">
    <source>
        <dbReference type="ARBA" id="ARBA00000085"/>
    </source>
</evidence>
<dbReference type="SUPFAM" id="SSF47384">
    <property type="entry name" value="Homodimeric domain of signal transducing histidine kinase"/>
    <property type="match status" value="1"/>
</dbReference>
<dbReference type="InterPro" id="IPR029016">
    <property type="entry name" value="GAF-like_dom_sf"/>
</dbReference>
<keyword evidence="4" id="KW-0808">Transferase</keyword>
<dbReference type="CDD" id="cd00082">
    <property type="entry name" value="HisKA"/>
    <property type="match status" value="1"/>
</dbReference>
<dbReference type="InterPro" id="IPR005467">
    <property type="entry name" value="His_kinase_dom"/>
</dbReference>
<dbReference type="SMART" id="SM00448">
    <property type="entry name" value="REC"/>
    <property type="match status" value="1"/>
</dbReference>
<dbReference type="PRINTS" id="PR00344">
    <property type="entry name" value="BCTRLSENSOR"/>
</dbReference>
<evidence type="ECO:0000256" key="6">
    <source>
        <dbReference type="PROSITE-ProRule" id="PRU00169"/>
    </source>
</evidence>
<dbReference type="PANTHER" id="PTHR43047">
    <property type="entry name" value="TWO-COMPONENT HISTIDINE PROTEIN KINASE"/>
    <property type="match status" value="1"/>
</dbReference>
<dbReference type="InterPro" id="IPR036890">
    <property type="entry name" value="HATPase_C_sf"/>
</dbReference>
<dbReference type="GO" id="GO:0000155">
    <property type="term" value="F:phosphorelay sensor kinase activity"/>
    <property type="evidence" value="ECO:0007669"/>
    <property type="project" value="InterPro"/>
</dbReference>